<proteinExistence type="predicted"/>
<dbReference type="WBParaSite" id="ES5_v2.g14688.t1">
    <property type="protein sequence ID" value="ES5_v2.g14688.t1"/>
    <property type="gene ID" value="ES5_v2.g14688"/>
</dbReference>
<evidence type="ECO:0000313" key="2">
    <source>
        <dbReference type="WBParaSite" id="ES5_v2.g14688.t1"/>
    </source>
</evidence>
<accession>A0AC34FBW8</accession>
<dbReference type="Proteomes" id="UP000887579">
    <property type="component" value="Unplaced"/>
</dbReference>
<reference evidence="2" key="1">
    <citation type="submission" date="2022-11" db="UniProtKB">
        <authorList>
            <consortium name="WormBaseParasite"/>
        </authorList>
    </citation>
    <scope>IDENTIFICATION</scope>
</reference>
<organism evidence="1 2">
    <name type="scientific">Panagrolaimus sp. ES5</name>
    <dbReference type="NCBI Taxonomy" id="591445"/>
    <lineage>
        <taxon>Eukaryota</taxon>
        <taxon>Metazoa</taxon>
        <taxon>Ecdysozoa</taxon>
        <taxon>Nematoda</taxon>
        <taxon>Chromadorea</taxon>
        <taxon>Rhabditida</taxon>
        <taxon>Tylenchina</taxon>
        <taxon>Panagrolaimomorpha</taxon>
        <taxon>Panagrolaimoidea</taxon>
        <taxon>Panagrolaimidae</taxon>
        <taxon>Panagrolaimus</taxon>
    </lineage>
</organism>
<protein>
    <submittedName>
        <fullName evidence="2">Protein kinase domain-containing protein</fullName>
    </submittedName>
</protein>
<evidence type="ECO:0000313" key="1">
    <source>
        <dbReference type="Proteomes" id="UP000887579"/>
    </source>
</evidence>
<name>A0AC34FBW8_9BILA</name>
<sequence>MDSNPDITTMRSSKNVLRSVITSSLFSTGTINYDLYERKRLEEDFEELTALGEGGFGKVVKAKDKTDNMEYAVKMIVTSDKIVEEIKNEIATLAQLVMFKSSVVII</sequence>